<dbReference type="Gene3D" id="2.40.260.10">
    <property type="entry name" value="Sortase"/>
    <property type="match status" value="1"/>
</dbReference>
<sequence>MAPRRRIRRPWYRTRAYRLTRTAALAVTLVTGAVWWGHAEEPPDTAVLTVGSAGSTGSAGSPGGGVDARAPDGRVSTRSGPVASENPREKPLRRGTGLSGPARPPSGAPSPATPAPGTPSARARQPAPGASPARARPSPPGKASAGAGQPPRQASPSRPRPTRPLSSPPGPRRPPSASGAASAPGRAGASRPTSRPAPGTPSTGTAKPRTAEPPTAAPRPAAGATRAAKPRPRPTAQGATKGTRVLPRSRAARLAIPFLDLDAPVMDLRLDSRRRLPAPPEDDPDLVGWYADGPSPGGPGTAVAVGHLDTDTGPAVFSGLSELGKGRRIEIRRADGRTAVYTVDRIKNYEKSHFPDQEVYGDRGRPELRLITCGGTFDRRSGYSGNLVVFAHLTQIREPTGPPR</sequence>
<dbReference type="Proteomes" id="UP001432071">
    <property type="component" value="Chromosome"/>
</dbReference>
<dbReference type="InterPro" id="IPR005754">
    <property type="entry name" value="Sortase"/>
</dbReference>
<dbReference type="GeneID" id="93765789"/>
<dbReference type="CDD" id="cd05829">
    <property type="entry name" value="Sortase_F"/>
    <property type="match status" value="1"/>
</dbReference>
<dbReference type="InterPro" id="IPR023365">
    <property type="entry name" value="Sortase_dom-sf"/>
</dbReference>
<protein>
    <submittedName>
        <fullName evidence="3">Class F sortase</fullName>
    </submittedName>
</protein>
<reference evidence="3" key="1">
    <citation type="submission" date="2022-10" db="EMBL/GenBank/DDBJ databases">
        <title>The complete genomes of actinobacterial strains from the NBC collection.</title>
        <authorList>
            <person name="Joergensen T.S."/>
            <person name="Alvarez Arevalo M."/>
            <person name="Sterndorff E.B."/>
            <person name="Faurdal D."/>
            <person name="Vuksanovic O."/>
            <person name="Mourched A.-S."/>
            <person name="Charusanti P."/>
            <person name="Shaw S."/>
            <person name="Blin K."/>
            <person name="Weber T."/>
        </authorList>
    </citation>
    <scope>NUCLEOTIDE SEQUENCE</scope>
    <source>
        <strain evidence="3">NBC_00302</strain>
    </source>
</reference>
<dbReference type="Pfam" id="PF04203">
    <property type="entry name" value="Sortase"/>
    <property type="match status" value="1"/>
</dbReference>
<keyword evidence="1" id="KW-0378">Hydrolase</keyword>
<feature type="compositionally biased region" description="Low complexity" evidence="2">
    <location>
        <begin position="205"/>
        <end position="227"/>
    </location>
</feature>
<organism evidence="3 4">
    <name type="scientific">Streptomyces bobili</name>
    <dbReference type="NCBI Taxonomy" id="67280"/>
    <lineage>
        <taxon>Bacteria</taxon>
        <taxon>Bacillati</taxon>
        <taxon>Actinomycetota</taxon>
        <taxon>Actinomycetes</taxon>
        <taxon>Kitasatosporales</taxon>
        <taxon>Streptomycetaceae</taxon>
        <taxon>Streptomyces</taxon>
    </lineage>
</organism>
<gene>
    <name evidence="3" type="ORF">OHT53_32420</name>
</gene>
<feature type="compositionally biased region" description="Low complexity" evidence="2">
    <location>
        <begin position="49"/>
        <end position="59"/>
    </location>
</feature>
<feature type="compositionally biased region" description="Low complexity" evidence="2">
    <location>
        <begin position="118"/>
        <end position="157"/>
    </location>
</feature>
<proteinExistence type="predicted"/>
<evidence type="ECO:0000313" key="3">
    <source>
        <dbReference type="EMBL" id="WUN90482.1"/>
    </source>
</evidence>
<feature type="region of interest" description="Disordered" evidence="2">
    <location>
        <begin position="46"/>
        <end position="248"/>
    </location>
</feature>
<dbReference type="NCBIfam" id="NF033748">
    <property type="entry name" value="class_F_sortase"/>
    <property type="match status" value="1"/>
</dbReference>
<name>A0ABZ1R7C3_9ACTN</name>
<evidence type="ECO:0000256" key="2">
    <source>
        <dbReference type="SAM" id="MobiDB-lite"/>
    </source>
</evidence>
<dbReference type="RefSeq" id="WP_328736917.1">
    <property type="nucleotide sequence ID" value="NZ_CP108038.1"/>
</dbReference>
<keyword evidence="4" id="KW-1185">Reference proteome</keyword>
<feature type="compositionally biased region" description="Low complexity" evidence="2">
    <location>
        <begin position="175"/>
        <end position="192"/>
    </location>
</feature>
<dbReference type="EMBL" id="CP108038">
    <property type="protein sequence ID" value="WUN90482.1"/>
    <property type="molecule type" value="Genomic_DNA"/>
</dbReference>
<evidence type="ECO:0000256" key="1">
    <source>
        <dbReference type="ARBA" id="ARBA00022801"/>
    </source>
</evidence>
<accession>A0ABZ1R7C3</accession>
<dbReference type="SUPFAM" id="SSF63817">
    <property type="entry name" value="Sortase"/>
    <property type="match status" value="1"/>
</dbReference>
<dbReference type="InterPro" id="IPR042001">
    <property type="entry name" value="Sortase_F"/>
</dbReference>
<feature type="compositionally biased region" description="Pro residues" evidence="2">
    <location>
        <begin position="102"/>
        <end position="117"/>
    </location>
</feature>
<evidence type="ECO:0000313" key="4">
    <source>
        <dbReference type="Proteomes" id="UP001432071"/>
    </source>
</evidence>